<comment type="caution">
    <text evidence="2">The sequence shown here is derived from an EMBL/GenBank/DDBJ whole genome shotgun (WGS) entry which is preliminary data.</text>
</comment>
<proteinExistence type="predicted"/>
<protein>
    <submittedName>
        <fullName evidence="2">Zinc-ribbon domain-containing protein</fullName>
    </submittedName>
</protein>
<dbReference type="InterPro" id="IPR055999">
    <property type="entry name" value="DUF7577"/>
</dbReference>
<feature type="domain" description="DUF7577" evidence="1">
    <location>
        <begin position="60"/>
        <end position="83"/>
    </location>
</feature>
<evidence type="ECO:0000259" key="1">
    <source>
        <dbReference type="Pfam" id="PF24463"/>
    </source>
</evidence>
<dbReference type="EMBL" id="DSAY01000076">
    <property type="protein sequence ID" value="HDP14977.1"/>
    <property type="molecule type" value="Genomic_DNA"/>
</dbReference>
<evidence type="ECO:0000313" key="2">
    <source>
        <dbReference type="EMBL" id="HDP14977.1"/>
    </source>
</evidence>
<dbReference type="InterPro" id="IPR038587">
    <property type="entry name" value="Ribosomal_eL40_sf"/>
</dbReference>
<dbReference type="AlphaFoldDB" id="A0A7C1CCR5"/>
<dbReference type="Pfam" id="PF24463">
    <property type="entry name" value="DUF7577"/>
    <property type="match status" value="1"/>
</dbReference>
<dbReference type="Gene3D" id="4.10.1060.50">
    <property type="match status" value="1"/>
</dbReference>
<name>A0A7C1CCR5_9CREN</name>
<sequence length="83" mass="9163">MGTSLLGGPIFLLVLELIFEGKWHCKNCDERFYFPVRNVPLVTLTNTQVEGSGIDMKENVCPVCGAPVEPGAKYCWRCGSRLG</sequence>
<accession>A0A7C1CCR5</accession>
<reference evidence="2" key="1">
    <citation type="journal article" date="2020" name="mSystems">
        <title>Genome- and Community-Level Interaction Insights into Carbon Utilization and Element Cycling Functions of Hydrothermarchaeota in Hydrothermal Sediment.</title>
        <authorList>
            <person name="Zhou Z."/>
            <person name="Liu Y."/>
            <person name="Xu W."/>
            <person name="Pan J."/>
            <person name="Luo Z.H."/>
            <person name="Li M."/>
        </authorList>
    </citation>
    <scope>NUCLEOTIDE SEQUENCE [LARGE SCALE GENOMIC DNA]</scope>
    <source>
        <strain evidence="2">SpSt-116</strain>
    </source>
</reference>
<organism evidence="2">
    <name type="scientific">Thermofilum adornatum</name>
    <dbReference type="NCBI Taxonomy" id="1365176"/>
    <lineage>
        <taxon>Archaea</taxon>
        <taxon>Thermoproteota</taxon>
        <taxon>Thermoprotei</taxon>
        <taxon>Thermofilales</taxon>
        <taxon>Thermofilaceae</taxon>
        <taxon>Thermofilum</taxon>
    </lineage>
</organism>
<gene>
    <name evidence="2" type="ORF">ENN26_04260</name>
</gene>